<dbReference type="Gene3D" id="3.40.50.1820">
    <property type="entry name" value="alpha/beta hydrolase"/>
    <property type="match status" value="1"/>
</dbReference>
<organism evidence="6 7">
    <name type="scientific">Pseudonocardia kunmingensis</name>
    <dbReference type="NCBI Taxonomy" id="630975"/>
    <lineage>
        <taxon>Bacteria</taxon>
        <taxon>Bacillati</taxon>
        <taxon>Actinomycetota</taxon>
        <taxon>Actinomycetes</taxon>
        <taxon>Pseudonocardiales</taxon>
        <taxon>Pseudonocardiaceae</taxon>
        <taxon>Pseudonocardia</taxon>
    </lineage>
</organism>
<dbReference type="GO" id="GO:0052689">
    <property type="term" value="F:carboxylic ester hydrolase activity"/>
    <property type="evidence" value="ECO:0007669"/>
    <property type="project" value="UniProtKB-KW"/>
</dbReference>
<evidence type="ECO:0000256" key="4">
    <source>
        <dbReference type="ARBA" id="ARBA00023157"/>
    </source>
</evidence>
<keyword evidence="3" id="KW-0378">Hydrolase</keyword>
<dbReference type="RefSeq" id="WP_170231559.1">
    <property type="nucleotide sequence ID" value="NZ_VFPA01000003.1"/>
</dbReference>
<dbReference type="SMART" id="SM01110">
    <property type="entry name" value="Cutinase"/>
    <property type="match status" value="1"/>
</dbReference>
<comment type="similarity">
    <text evidence="1">Belongs to the cutinase family.</text>
</comment>
<evidence type="ECO:0000256" key="1">
    <source>
        <dbReference type="ARBA" id="ARBA00007534"/>
    </source>
</evidence>
<proteinExistence type="inferred from homology"/>
<dbReference type="InterPro" id="IPR029058">
    <property type="entry name" value="AB_hydrolase_fold"/>
</dbReference>
<dbReference type="AlphaFoldDB" id="A0A543DKR8"/>
<evidence type="ECO:0000256" key="2">
    <source>
        <dbReference type="ARBA" id="ARBA00022487"/>
    </source>
</evidence>
<dbReference type="InterPro" id="IPR000675">
    <property type="entry name" value="Cutinase/axe"/>
</dbReference>
<evidence type="ECO:0000256" key="3">
    <source>
        <dbReference type="ARBA" id="ARBA00022801"/>
    </source>
</evidence>
<evidence type="ECO:0000256" key="5">
    <source>
        <dbReference type="SAM" id="MobiDB-lite"/>
    </source>
</evidence>
<reference evidence="6 7" key="1">
    <citation type="submission" date="2019-06" db="EMBL/GenBank/DDBJ databases">
        <title>Sequencing the genomes of 1000 actinobacteria strains.</title>
        <authorList>
            <person name="Klenk H.-P."/>
        </authorList>
    </citation>
    <scope>NUCLEOTIDE SEQUENCE [LARGE SCALE GENOMIC DNA]</scope>
    <source>
        <strain evidence="6 7">DSM 45301</strain>
    </source>
</reference>
<dbReference type="SUPFAM" id="SSF53474">
    <property type="entry name" value="alpha/beta-Hydrolases"/>
    <property type="match status" value="1"/>
</dbReference>
<dbReference type="EMBL" id="VFPA01000003">
    <property type="protein sequence ID" value="TQM09918.1"/>
    <property type="molecule type" value="Genomic_DNA"/>
</dbReference>
<keyword evidence="2" id="KW-0719">Serine esterase</keyword>
<dbReference type="Proteomes" id="UP000315677">
    <property type="component" value="Unassembled WGS sequence"/>
</dbReference>
<evidence type="ECO:0000313" key="7">
    <source>
        <dbReference type="Proteomes" id="UP000315677"/>
    </source>
</evidence>
<dbReference type="Pfam" id="PF01083">
    <property type="entry name" value="Cutinase"/>
    <property type="match status" value="1"/>
</dbReference>
<keyword evidence="4" id="KW-1015">Disulfide bond</keyword>
<comment type="caution">
    <text evidence="6">The sequence shown here is derived from an EMBL/GenBank/DDBJ whole genome shotgun (WGS) entry which is preliminary data.</text>
</comment>
<accession>A0A543DKR8</accession>
<keyword evidence="7" id="KW-1185">Reference proteome</keyword>
<dbReference type="PANTHER" id="PTHR33630">
    <property type="entry name" value="CUTINASE RV1984C-RELATED-RELATED"/>
    <property type="match status" value="1"/>
</dbReference>
<protein>
    <submittedName>
        <fullName evidence="6">Cutinase</fullName>
    </submittedName>
</protein>
<dbReference type="PANTHER" id="PTHR33630:SF9">
    <property type="entry name" value="CUTINASE 4"/>
    <property type="match status" value="1"/>
</dbReference>
<feature type="region of interest" description="Disordered" evidence="5">
    <location>
        <begin position="231"/>
        <end position="250"/>
    </location>
</feature>
<sequence length="250" mass="26683">MIDSPAHDVFVDLHTAHVHVVSVRGSTEPQSGSRLLQPVAQAIATRARIPVAWTELHYPATYIDFDAGYPARFNLGDSPRLGVTALLTLLEDNARHRPEQDVVLLGWSQGAQVIGDALDEPAHRLAAGDSPALSPAAASRIAAVVLYGNPRFTAEQPFNIGLFDPGLEGANPRPAAALADYADRMRDFCARNDLACQCGPDSTIDGHVSYFSNGMQGEGAAFALKRVATRRNRTSRGGGHVISEPATARP</sequence>
<evidence type="ECO:0000313" key="6">
    <source>
        <dbReference type="EMBL" id="TQM09918.1"/>
    </source>
</evidence>
<name>A0A543DKR8_9PSEU</name>
<gene>
    <name evidence="6" type="ORF">FB558_5695</name>
</gene>